<feature type="region of interest" description="Disordered" evidence="1">
    <location>
        <begin position="1"/>
        <end position="170"/>
    </location>
</feature>
<feature type="compositionally biased region" description="Polar residues" evidence="1">
    <location>
        <begin position="32"/>
        <end position="42"/>
    </location>
</feature>
<dbReference type="Proteomes" id="UP001491310">
    <property type="component" value="Unassembled WGS sequence"/>
</dbReference>
<accession>A0ABR2Z2N3</accession>
<comment type="caution">
    <text evidence="2">The sequence shown here is derived from an EMBL/GenBank/DDBJ whole genome shotgun (WGS) entry which is preliminary data.</text>
</comment>
<reference evidence="2 3" key="1">
    <citation type="journal article" date="2024" name="Nat. Commun.">
        <title>Phylogenomics reveals the evolutionary origins of lichenization in chlorophyte algae.</title>
        <authorList>
            <person name="Puginier C."/>
            <person name="Libourel C."/>
            <person name="Otte J."/>
            <person name="Skaloud P."/>
            <person name="Haon M."/>
            <person name="Grisel S."/>
            <person name="Petersen M."/>
            <person name="Berrin J.G."/>
            <person name="Delaux P.M."/>
            <person name="Dal Grande F."/>
            <person name="Keller J."/>
        </authorList>
    </citation>
    <scope>NUCLEOTIDE SEQUENCE [LARGE SCALE GENOMIC DNA]</scope>
    <source>
        <strain evidence="2 3">SAG 216-7</strain>
    </source>
</reference>
<sequence length="170" mass="17209">MEVLGDYGDTDSEDEQPRNTASPSSGLAVGQIPTSGGSTLSRGNERALGGSTAPPAPQPGDTIKLPSAADLFAGKGLDSLRAGPGVSRPTPPKRGQPSAAHGRRMPPPGSGKHARTGAASAATDARRANSQGGLFLPPQLKGRPNVVTEDLDKMGLKMKPKKPGEGVEGS</sequence>
<keyword evidence="3" id="KW-1185">Reference proteome</keyword>
<evidence type="ECO:0000256" key="1">
    <source>
        <dbReference type="SAM" id="MobiDB-lite"/>
    </source>
</evidence>
<protein>
    <submittedName>
        <fullName evidence="2">Uncharacterized protein</fullName>
    </submittedName>
</protein>
<evidence type="ECO:0000313" key="3">
    <source>
        <dbReference type="Proteomes" id="UP001491310"/>
    </source>
</evidence>
<name>A0ABR2Z2N3_9CHLO</name>
<proteinExistence type="predicted"/>
<organism evidence="2 3">
    <name type="scientific">Coccomyxa subellipsoidea</name>
    <dbReference type="NCBI Taxonomy" id="248742"/>
    <lineage>
        <taxon>Eukaryota</taxon>
        <taxon>Viridiplantae</taxon>
        <taxon>Chlorophyta</taxon>
        <taxon>core chlorophytes</taxon>
        <taxon>Trebouxiophyceae</taxon>
        <taxon>Trebouxiophyceae incertae sedis</taxon>
        <taxon>Coccomyxaceae</taxon>
        <taxon>Coccomyxa</taxon>
    </lineage>
</organism>
<gene>
    <name evidence="2" type="ORF">WJX75_002400</name>
</gene>
<evidence type="ECO:0000313" key="2">
    <source>
        <dbReference type="EMBL" id="KAK9918225.1"/>
    </source>
</evidence>
<dbReference type="EMBL" id="JALJOT010000001">
    <property type="protein sequence ID" value="KAK9918225.1"/>
    <property type="molecule type" value="Genomic_DNA"/>
</dbReference>